<dbReference type="GO" id="GO:0019213">
    <property type="term" value="F:deacetylase activity"/>
    <property type="evidence" value="ECO:0007669"/>
    <property type="project" value="TreeGrafter"/>
</dbReference>
<dbReference type="GO" id="GO:0046872">
    <property type="term" value="F:metal ion binding"/>
    <property type="evidence" value="ECO:0007669"/>
    <property type="project" value="UniProtKB-KW"/>
</dbReference>
<dbReference type="Gene3D" id="3.20.20.370">
    <property type="entry name" value="Glycoside hydrolase/deacetylase"/>
    <property type="match status" value="1"/>
</dbReference>
<proteinExistence type="predicted"/>
<keyword evidence="4" id="KW-0460">Magnesium</keyword>
<dbReference type="PANTHER" id="PTHR31609">
    <property type="entry name" value="YDJC DEACETYLASE FAMILY MEMBER"/>
    <property type="match status" value="1"/>
</dbReference>
<comment type="cofactor">
    <cofactor evidence="1">
        <name>Mg(2+)</name>
        <dbReference type="ChEBI" id="CHEBI:18420"/>
    </cofactor>
</comment>
<keyword evidence="2" id="KW-0479">Metal-binding</keyword>
<dbReference type="OrthoDB" id="9774177at2"/>
<name>A0A4P6JLB4_KTERU</name>
<dbReference type="EMBL" id="CP035758">
    <property type="protein sequence ID" value="QBD75974.1"/>
    <property type="molecule type" value="Genomic_DNA"/>
</dbReference>
<evidence type="ECO:0000256" key="5">
    <source>
        <dbReference type="ARBA" id="ARBA00023277"/>
    </source>
</evidence>
<dbReference type="Pfam" id="PF04794">
    <property type="entry name" value="YdjC"/>
    <property type="match status" value="1"/>
</dbReference>
<evidence type="ECO:0000256" key="1">
    <source>
        <dbReference type="ARBA" id="ARBA00001946"/>
    </source>
</evidence>
<keyword evidence="3" id="KW-0378">Hydrolase</keyword>
<dbReference type="CDD" id="cd10802">
    <property type="entry name" value="YdjC_TTHB029_like"/>
    <property type="match status" value="1"/>
</dbReference>
<dbReference type="Proteomes" id="UP000290365">
    <property type="component" value="Chromosome"/>
</dbReference>
<protein>
    <submittedName>
        <fullName evidence="6">ChbG/HpnK family deacetylase</fullName>
    </submittedName>
</protein>
<dbReference type="AlphaFoldDB" id="A0A4P6JLB4"/>
<dbReference type="RefSeq" id="WP_129886570.1">
    <property type="nucleotide sequence ID" value="NZ_CP035758.1"/>
</dbReference>
<dbReference type="SUPFAM" id="SSF88713">
    <property type="entry name" value="Glycoside hydrolase/deacetylase"/>
    <property type="match status" value="1"/>
</dbReference>
<evidence type="ECO:0000256" key="4">
    <source>
        <dbReference type="ARBA" id="ARBA00022842"/>
    </source>
</evidence>
<evidence type="ECO:0000313" key="7">
    <source>
        <dbReference type="Proteomes" id="UP000290365"/>
    </source>
</evidence>
<dbReference type="KEGG" id="kbs:EPA93_08125"/>
<sequence>MTQADESQANRLLKYSDDARLLIINADDFGRSHASNEATFRALKAGVVSSTTLMVPCPWALHAMQLLSEHPDIAFGVHLTVVCDVPHYRCRPLTSRDKVPSLVDESGFFYATERIPEWLAQLKLGELEVEFRAQIEAVLAASLRSTHLDWHCLYNGGRADIFEMTVKLAKEYGLAMRVFDPAAGEGLRRQGLPSNDHNVLDSYSLDIAEKSALYARALRELPQGLSEWAVHPALDTPEMQAIEPQSWRVRVTDFDFLISSQAHEIIEQEGIVLLSYKPLQKAWQERKPGSETSR</sequence>
<dbReference type="PANTHER" id="PTHR31609:SF1">
    <property type="entry name" value="CARBOHYDRATE DEACETYLASE"/>
    <property type="match status" value="1"/>
</dbReference>
<keyword evidence="5" id="KW-0119">Carbohydrate metabolism</keyword>
<evidence type="ECO:0000313" key="6">
    <source>
        <dbReference type="EMBL" id="QBD75974.1"/>
    </source>
</evidence>
<reference evidence="6 7" key="1">
    <citation type="submission" date="2019-01" db="EMBL/GenBank/DDBJ databases">
        <title>Ktedonosporobacter rubrisoli SCAWS-G2.</title>
        <authorList>
            <person name="Huang Y."/>
            <person name="Yan B."/>
        </authorList>
    </citation>
    <scope>NUCLEOTIDE SEQUENCE [LARGE SCALE GENOMIC DNA]</scope>
    <source>
        <strain evidence="6 7">SCAWS-G2</strain>
    </source>
</reference>
<accession>A0A4P6JLB4</accession>
<organism evidence="6 7">
    <name type="scientific">Ktedonosporobacter rubrisoli</name>
    <dbReference type="NCBI Taxonomy" id="2509675"/>
    <lineage>
        <taxon>Bacteria</taxon>
        <taxon>Bacillati</taxon>
        <taxon>Chloroflexota</taxon>
        <taxon>Ktedonobacteria</taxon>
        <taxon>Ktedonobacterales</taxon>
        <taxon>Ktedonosporobacteraceae</taxon>
        <taxon>Ktedonosporobacter</taxon>
    </lineage>
</organism>
<gene>
    <name evidence="6" type="ORF">EPA93_08125</name>
</gene>
<dbReference type="InterPro" id="IPR006879">
    <property type="entry name" value="YdjC-like"/>
</dbReference>
<evidence type="ECO:0000256" key="3">
    <source>
        <dbReference type="ARBA" id="ARBA00022801"/>
    </source>
</evidence>
<dbReference type="GO" id="GO:0016787">
    <property type="term" value="F:hydrolase activity"/>
    <property type="evidence" value="ECO:0007669"/>
    <property type="project" value="UniProtKB-KW"/>
</dbReference>
<keyword evidence="7" id="KW-1185">Reference proteome</keyword>
<dbReference type="InterPro" id="IPR011330">
    <property type="entry name" value="Glyco_hydro/deAcase_b/a-brl"/>
</dbReference>
<dbReference type="GO" id="GO:0005975">
    <property type="term" value="P:carbohydrate metabolic process"/>
    <property type="evidence" value="ECO:0007669"/>
    <property type="project" value="InterPro"/>
</dbReference>
<evidence type="ECO:0000256" key="2">
    <source>
        <dbReference type="ARBA" id="ARBA00022723"/>
    </source>
</evidence>